<protein>
    <recommendedName>
        <fullName evidence="6">Holin</fullName>
    </recommendedName>
</protein>
<gene>
    <name evidence="3" type="ORF">UFOVP1070_68</name>
    <name evidence="4" type="ORF">UFOVP1302_15</name>
    <name evidence="5" type="ORF">UFOVP1416_16</name>
    <name evidence="2" type="ORF">UFOVP895_18</name>
</gene>
<dbReference type="InterPro" id="IPR058159">
    <property type="entry name" value="Phage_holin_10"/>
</dbReference>
<proteinExistence type="predicted"/>
<keyword evidence="1" id="KW-1133">Transmembrane helix</keyword>
<reference evidence="2" key="1">
    <citation type="submission" date="2020-05" db="EMBL/GenBank/DDBJ databases">
        <authorList>
            <person name="Chiriac C."/>
            <person name="Salcher M."/>
            <person name="Ghai R."/>
            <person name="Kavagutti S V."/>
        </authorList>
    </citation>
    <scope>NUCLEOTIDE SEQUENCE</scope>
</reference>
<keyword evidence="1" id="KW-0812">Transmembrane</keyword>
<dbReference type="EMBL" id="LR797245">
    <property type="protein sequence ID" value="CAB4195500.1"/>
    <property type="molecule type" value="Genomic_DNA"/>
</dbReference>
<evidence type="ECO:0000313" key="3">
    <source>
        <dbReference type="EMBL" id="CAB4181809.1"/>
    </source>
</evidence>
<evidence type="ECO:0000313" key="4">
    <source>
        <dbReference type="EMBL" id="CAB4195500.1"/>
    </source>
</evidence>
<dbReference type="EMBL" id="LR797379">
    <property type="protein sequence ID" value="CAB4211674.1"/>
    <property type="molecule type" value="Genomic_DNA"/>
</dbReference>
<keyword evidence="1" id="KW-0472">Membrane</keyword>
<feature type="transmembrane region" description="Helical" evidence="1">
    <location>
        <begin position="5"/>
        <end position="25"/>
    </location>
</feature>
<evidence type="ECO:0000256" key="1">
    <source>
        <dbReference type="SAM" id="Phobius"/>
    </source>
</evidence>
<evidence type="ECO:0008006" key="6">
    <source>
        <dbReference type="Google" id="ProtNLM"/>
    </source>
</evidence>
<dbReference type="Pfam" id="PF23987">
    <property type="entry name" value="Phage_holin_10"/>
    <property type="match status" value="1"/>
</dbReference>
<feature type="transmembrane region" description="Helical" evidence="1">
    <location>
        <begin position="31"/>
        <end position="50"/>
    </location>
</feature>
<dbReference type="EMBL" id="LR796842">
    <property type="protein sequence ID" value="CAB4169463.1"/>
    <property type="molecule type" value="Genomic_DNA"/>
</dbReference>
<dbReference type="EMBL" id="LR797017">
    <property type="protein sequence ID" value="CAB4181809.1"/>
    <property type="molecule type" value="Genomic_DNA"/>
</dbReference>
<name>A0A6J5PDC4_9CAUD</name>
<organism evidence="2">
    <name type="scientific">uncultured Caudovirales phage</name>
    <dbReference type="NCBI Taxonomy" id="2100421"/>
    <lineage>
        <taxon>Viruses</taxon>
        <taxon>Duplodnaviria</taxon>
        <taxon>Heunggongvirae</taxon>
        <taxon>Uroviricota</taxon>
        <taxon>Caudoviricetes</taxon>
        <taxon>Peduoviridae</taxon>
        <taxon>Maltschvirus</taxon>
        <taxon>Maltschvirus maltsch</taxon>
    </lineage>
</organism>
<evidence type="ECO:0000313" key="2">
    <source>
        <dbReference type="EMBL" id="CAB4169463.1"/>
    </source>
</evidence>
<sequence length="54" mass="5797">MTREIYLGLARHILTALGGFFVARGSIDADIMNTSVGAAITLSGAIWSVMDKRK</sequence>
<evidence type="ECO:0000313" key="5">
    <source>
        <dbReference type="EMBL" id="CAB4211674.1"/>
    </source>
</evidence>
<accession>A0A6J5PDC4</accession>